<proteinExistence type="predicted"/>
<keyword evidence="3" id="KW-1185">Reference proteome</keyword>
<organism evidence="2 3">
    <name type="scientific">Madurella fahalii</name>
    <dbReference type="NCBI Taxonomy" id="1157608"/>
    <lineage>
        <taxon>Eukaryota</taxon>
        <taxon>Fungi</taxon>
        <taxon>Dikarya</taxon>
        <taxon>Ascomycota</taxon>
        <taxon>Pezizomycotina</taxon>
        <taxon>Sordariomycetes</taxon>
        <taxon>Sordariomycetidae</taxon>
        <taxon>Sordariales</taxon>
        <taxon>Sordariales incertae sedis</taxon>
        <taxon>Madurella</taxon>
    </lineage>
</organism>
<feature type="compositionally biased region" description="Polar residues" evidence="1">
    <location>
        <begin position="531"/>
        <end position="554"/>
    </location>
</feature>
<feature type="region of interest" description="Disordered" evidence="1">
    <location>
        <begin position="521"/>
        <end position="561"/>
    </location>
</feature>
<name>A0ABQ0GEG4_9PEZI</name>
<evidence type="ECO:0000313" key="2">
    <source>
        <dbReference type="EMBL" id="GAB1316161.1"/>
    </source>
</evidence>
<feature type="region of interest" description="Disordered" evidence="1">
    <location>
        <begin position="1"/>
        <end position="201"/>
    </location>
</feature>
<dbReference type="GeneID" id="98177114"/>
<evidence type="ECO:0000313" key="3">
    <source>
        <dbReference type="Proteomes" id="UP001628179"/>
    </source>
</evidence>
<reference evidence="2 3" key="1">
    <citation type="submission" date="2024-09" db="EMBL/GenBank/DDBJ databases">
        <title>Itraconazole resistance in Madurella fahalii resulting from another homologue of gene encoding cytochrome P450 14-alpha sterol demethylase (CYP51).</title>
        <authorList>
            <person name="Yoshioka I."/>
            <person name="Fahal A.H."/>
            <person name="Kaneko S."/>
            <person name="Yaguchi T."/>
        </authorList>
    </citation>
    <scope>NUCLEOTIDE SEQUENCE [LARGE SCALE GENOMIC DNA]</scope>
    <source>
        <strain evidence="2 3">IFM 68171</strain>
    </source>
</reference>
<accession>A0ABQ0GEG4</accession>
<feature type="region of interest" description="Disordered" evidence="1">
    <location>
        <begin position="237"/>
        <end position="257"/>
    </location>
</feature>
<dbReference type="RefSeq" id="XP_070917892.1">
    <property type="nucleotide sequence ID" value="XM_071061791.1"/>
</dbReference>
<dbReference type="Proteomes" id="UP001628179">
    <property type="component" value="Unassembled WGS sequence"/>
</dbReference>
<protein>
    <submittedName>
        <fullName evidence="2">BTB domain-containing protein</fullName>
    </submittedName>
</protein>
<sequence length="708" mass="76253">MSPVNGVAATPPKTTTRRAASKPVVPVLPLTYAQRPASKQGPAPAATSALAGDQAEGKPVDENSGLCLPQRQSPPVEDSTEFGPGSANGVDASVSTIKPTIKAEPPRSVATPDELAKDTSTASSALLDRRMPSPASHQGPAPSNPAPEPRSSGPVLKAPITAPPATIMNRPTFHQPHPSNGSLIFGGYHDSNTSSPAPHSAGGGFPPPGMLPFPAVAPAADGYNRALLDGYPPNLISHHGPPTPHSFHGSQSSAQAEEHGFNRYPALNGHNGYPADPAGHAPMPLPGMNPPMNGTLHAAASSVSAYQTLRDQDEALAFLRHSFPDNVFNDCILDVHFSDSPEFQDHPRYRDLHRALTIPAHRFILSRSPMLAGLMKTQRVMAGGAIVLDVHDEYVRSDVFFYSLRALYGWSMANGILPTNLHLRDARDDLKTALSYISTAQYLRLGWVHAVAVQHASRLLLWETIELAVKYVCRIVSPSSRNDGFTVSELLDQVISFIVHSFPIDFVLDVTVGDFGIPRLPPASPPARGQNAPTIAHGTSSGVHNRQPSKTQAQMPRHPRVSSNYRLSQIKFGDISPSKNGQSPRVSTPNDTILSRILLNLPFDLLKQILEHPQLAKMSGELSPSSREVMIKDIIAEREARRLRALEKADPQLRVYQERVENASAPLAVGGMEDLWVNNMGFKEEVFTGDLPYIVHTWMQGSSASVGA</sequence>
<gene>
    <name evidence="2" type="ORF">MFIFM68171_06371</name>
</gene>
<comment type="caution">
    <text evidence="2">The sequence shown here is derived from an EMBL/GenBank/DDBJ whole genome shotgun (WGS) entry which is preliminary data.</text>
</comment>
<dbReference type="EMBL" id="BAAFSV010000003">
    <property type="protein sequence ID" value="GAB1316161.1"/>
    <property type="molecule type" value="Genomic_DNA"/>
</dbReference>
<evidence type="ECO:0000256" key="1">
    <source>
        <dbReference type="SAM" id="MobiDB-lite"/>
    </source>
</evidence>